<reference evidence="2" key="1">
    <citation type="submission" date="2020-02" db="EMBL/GenBank/DDBJ databases">
        <authorList>
            <person name="Meier V. D."/>
        </authorList>
    </citation>
    <scope>NUCLEOTIDE SEQUENCE</scope>
    <source>
        <strain evidence="2">AVDCRST_MAG40</strain>
    </source>
</reference>
<dbReference type="EMBL" id="CADCTX010000118">
    <property type="protein sequence ID" value="CAA9301854.1"/>
    <property type="molecule type" value="Genomic_DNA"/>
</dbReference>
<proteinExistence type="predicted"/>
<dbReference type="AlphaFoldDB" id="A0A6J4KC37"/>
<gene>
    <name evidence="2" type="ORF">AVDCRST_MAG40-408</name>
</gene>
<evidence type="ECO:0000259" key="1">
    <source>
        <dbReference type="Pfam" id="PF14302"/>
    </source>
</evidence>
<dbReference type="Pfam" id="PF14302">
    <property type="entry name" value="DUF4377"/>
    <property type="match status" value="1"/>
</dbReference>
<accession>A0A6J4KC37</accession>
<evidence type="ECO:0000313" key="2">
    <source>
        <dbReference type="EMBL" id="CAA9301854.1"/>
    </source>
</evidence>
<feature type="domain" description="DUF4377" evidence="1">
    <location>
        <begin position="50"/>
        <end position="124"/>
    </location>
</feature>
<protein>
    <recommendedName>
        <fullName evidence="1">DUF4377 domain-containing protein</fullName>
    </recommendedName>
</protein>
<name>A0A6J4KC37_9BACT</name>
<dbReference type="PROSITE" id="PS51257">
    <property type="entry name" value="PROKAR_LIPOPROTEIN"/>
    <property type="match status" value="1"/>
</dbReference>
<dbReference type="InterPro" id="IPR025485">
    <property type="entry name" value="DUF4377"/>
</dbReference>
<sequence length="129" mass="13771">MFIARTIGSPRVAASPRRVRPALALLAAAIVGCRGGAGPTDPADRVLRLEVAEAKVPCVGVGPQECLQVRERADAGWQLFYDPIVGFDYVAGYRYVLSVARRPIPNPPADGSSAEYRLLAVISKTRVAP</sequence>
<organism evidence="2">
    <name type="scientific">uncultured Gemmatimonadaceae bacterium</name>
    <dbReference type="NCBI Taxonomy" id="246130"/>
    <lineage>
        <taxon>Bacteria</taxon>
        <taxon>Pseudomonadati</taxon>
        <taxon>Gemmatimonadota</taxon>
        <taxon>Gemmatimonadia</taxon>
        <taxon>Gemmatimonadales</taxon>
        <taxon>Gemmatimonadaceae</taxon>
        <taxon>environmental samples</taxon>
    </lineage>
</organism>